<dbReference type="InterPro" id="IPR021428">
    <property type="entry name" value="DUF3078"/>
</dbReference>
<dbReference type="RefSeq" id="WP_100677984.1">
    <property type="nucleotide sequence ID" value="NZ_NIPO01000001.1"/>
</dbReference>
<name>A0A2M9R6D9_9FLAO</name>
<dbReference type="Pfam" id="PF11276">
    <property type="entry name" value="DUF3078"/>
    <property type="match status" value="1"/>
</dbReference>
<keyword evidence="1" id="KW-0732">Signal</keyword>
<gene>
    <name evidence="2" type="ORF">CDL10_07645</name>
</gene>
<sequence length="418" mass="48151">MNRLIFTLFVSLILFSQKLIAQNDSISASYQDRVTNVYYNDFKLFDTIRSVNDTLYLAPVLVEQKVILHDSTSVALKAKGYRKVTLSSYEVTKRSTGSNISYFMIDSETDMIYNRKPHTNYLIPYQAYSPLTDNFSYWHKDNLIGLDINQGTFSNWNAGGYNSVSGVAKGEFLRKYEKGRTVWNNELKVRYGMYKQENQEWRKTDDVFQLNSTIGYRTSVKSNWLYTSKFTLSTQMADGFTYPDIDNPISRALAPAYLFLGIGAEFAKPNTGLLIYFSPATWKATYVLDETLANRGEFGVEGAVYDENGVMIRKGKNARHEFGFLITNEYNKELLKNVFLEHKLKLYTDYLNNFGNIDVDWELKLKMRVNNFMNATLGTHLIYDDDIKNKRDVDGVQITEGPKIQFKQQLGIGVEINF</sequence>
<organism evidence="2 3">
    <name type="scientific">Avrilella dinanensis</name>
    <dbReference type="NCBI Taxonomy" id="2008672"/>
    <lineage>
        <taxon>Bacteria</taxon>
        <taxon>Pseudomonadati</taxon>
        <taxon>Bacteroidota</taxon>
        <taxon>Flavobacteriia</taxon>
        <taxon>Flavobacteriales</taxon>
        <taxon>Flavobacteriaceae</taxon>
        <taxon>Avrilella</taxon>
    </lineage>
</organism>
<proteinExistence type="predicted"/>
<evidence type="ECO:0000313" key="3">
    <source>
        <dbReference type="Proteomes" id="UP000231960"/>
    </source>
</evidence>
<dbReference type="AlphaFoldDB" id="A0A2M9R6D9"/>
<evidence type="ECO:0008006" key="4">
    <source>
        <dbReference type="Google" id="ProtNLM"/>
    </source>
</evidence>
<dbReference type="EMBL" id="NIPO01000001">
    <property type="protein sequence ID" value="PJR04424.1"/>
    <property type="molecule type" value="Genomic_DNA"/>
</dbReference>
<protein>
    <recommendedName>
        <fullName evidence="4">DUF3078 domain-containing protein</fullName>
    </recommendedName>
</protein>
<reference evidence="2 3" key="1">
    <citation type="submission" date="2017-06" db="EMBL/GenBank/DDBJ databases">
        <title>Description of Avrilella dinanensis gen. nov. sp. nov.</title>
        <authorList>
            <person name="Leyer C."/>
            <person name="Sassi M."/>
            <person name="Minet J."/>
            <person name="Kayal S."/>
            <person name="Cattoir V."/>
        </authorList>
    </citation>
    <scope>NUCLEOTIDE SEQUENCE [LARGE SCALE GENOMIC DNA]</scope>
    <source>
        <strain evidence="2 3">UR159</strain>
    </source>
</reference>
<keyword evidence="3" id="KW-1185">Reference proteome</keyword>
<dbReference type="OrthoDB" id="1495718at2"/>
<accession>A0A2M9R6D9</accession>
<dbReference type="Proteomes" id="UP000231960">
    <property type="component" value="Unassembled WGS sequence"/>
</dbReference>
<evidence type="ECO:0000313" key="2">
    <source>
        <dbReference type="EMBL" id="PJR04424.1"/>
    </source>
</evidence>
<evidence type="ECO:0000256" key="1">
    <source>
        <dbReference type="SAM" id="SignalP"/>
    </source>
</evidence>
<comment type="caution">
    <text evidence="2">The sequence shown here is derived from an EMBL/GenBank/DDBJ whole genome shotgun (WGS) entry which is preliminary data.</text>
</comment>
<feature type="chain" id="PRO_5014825491" description="DUF3078 domain-containing protein" evidence="1">
    <location>
        <begin position="22"/>
        <end position="418"/>
    </location>
</feature>
<feature type="signal peptide" evidence="1">
    <location>
        <begin position="1"/>
        <end position="21"/>
    </location>
</feature>